<dbReference type="HOGENOM" id="CLU_027634_2_3_1"/>
<gene>
    <name evidence="4" type="ORF">LELG_03572</name>
</gene>
<dbReference type="AlphaFoldDB" id="A5E1T5"/>
<dbReference type="eggNOG" id="KOG2855">
    <property type="taxonomic scope" value="Eukaryota"/>
</dbReference>
<organism evidence="4 5">
    <name type="scientific">Lodderomyces elongisporus (strain ATCC 11503 / CBS 2605 / JCM 1781 / NBRC 1676 / NRRL YB-4239)</name>
    <name type="common">Yeast</name>
    <name type="synonym">Saccharomyces elongisporus</name>
    <dbReference type="NCBI Taxonomy" id="379508"/>
    <lineage>
        <taxon>Eukaryota</taxon>
        <taxon>Fungi</taxon>
        <taxon>Dikarya</taxon>
        <taxon>Ascomycota</taxon>
        <taxon>Saccharomycotina</taxon>
        <taxon>Pichiomycetes</taxon>
        <taxon>Debaryomycetaceae</taxon>
        <taxon>Candida/Lodderomyces clade</taxon>
        <taxon>Lodderomyces</taxon>
    </lineage>
</organism>
<dbReference type="OrthoDB" id="415590at2759"/>
<dbReference type="OMA" id="ATIXIEE"/>
<dbReference type="Pfam" id="PF00294">
    <property type="entry name" value="PfkB"/>
    <property type="match status" value="1"/>
</dbReference>
<sequence>MSKTVTIIGSLNYDLVTFTKKVPKAGETIQANSFETHMGGKGLNEAVAVARLSPLLGHVQSRMIGCVGADDFGKSLKQCLVDSGVDVSNVKTIEGESSGVATILVEEESGENRILITAGANGHLKPSDEEYKSIFELDKEDKNEYVVLQNEYPDTERVFRG</sequence>
<dbReference type="EMBL" id="CH981527">
    <property type="protein sequence ID" value="EDK45393.1"/>
    <property type="molecule type" value="Genomic_DNA"/>
</dbReference>
<proteinExistence type="predicted"/>
<dbReference type="GO" id="GO:0006796">
    <property type="term" value="P:phosphate-containing compound metabolic process"/>
    <property type="evidence" value="ECO:0007669"/>
    <property type="project" value="UniProtKB-ARBA"/>
</dbReference>
<keyword evidence="5" id="KW-1185">Reference proteome</keyword>
<dbReference type="Proteomes" id="UP000001996">
    <property type="component" value="Unassembled WGS sequence"/>
</dbReference>
<dbReference type="KEGG" id="lel:PVL30_003058"/>
<keyword evidence="2" id="KW-0418">Kinase</keyword>
<dbReference type="InterPro" id="IPR029056">
    <property type="entry name" value="Ribokinase-like"/>
</dbReference>
<dbReference type="GO" id="GO:0016301">
    <property type="term" value="F:kinase activity"/>
    <property type="evidence" value="ECO:0007669"/>
    <property type="project" value="UniProtKB-KW"/>
</dbReference>
<dbReference type="PANTHER" id="PTHR10584:SF166">
    <property type="entry name" value="RIBOKINASE"/>
    <property type="match status" value="1"/>
</dbReference>
<evidence type="ECO:0000313" key="5">
    <source>
        <dbReference type="Proteomes" id="UP000001996"/>
    </source>
</evidence>
<reference evidence="4 5" key="1">
    <citation type="journal article" date="2009" name="Nature">
        <title>Evolution of pathogenicity and sexual reproduction in eight Candida genomes.</title>
        <authorList>
            <person name="Butler G."/>
            <person name="Rasmussen M.D."/>
            <person name="Lin M.F."/>
            <person name="Santos M.A."/>
            <person name="Sakthikumar S."/>
            <person name="Munro C.A."/>
            <person name="Rheinbay E."/>
            <person name="Grabherr M."/>
            <person name="Forche A."/>
            <person name="Reedy J.L."/>
            <person name="Agrafioti I."/>
            <person name="Arnaud M.B."/>
            <person name="Bates S."/>
            <person name="Brown A.J."/>
            <person name="Brunke S."/>
            <person name="Costanzo M.C."/>
            <person name="Fitzpatrick D.A."/>
            <person name="de Groot P.W."/>
            <person name="Harris D."/>
            <person name="Hoyer L.L."/>
            <person name="Hube B."/>
            <person name="Klis F.M."/>
            <person name="Kodira C."/>
            <person name="Lennard N."/>
            <person name="Logue M.E."/>
            <person name="Martin R."/>
            <person name="Neiman A.M."/>
            <person name="Nikolaou E."/>
            <person name="Quail M.A."/>
            <person name="Quinn J."/>
            <person name="Santos M.C."/>
            <person name="Schmitzberger F.F."/>
            <person name="Sherlock G."/>
            <person name="Shah P."/>
            <person name="Silverstein K.A."/>
            <person name="Skrzypek M.S."/>
            <person name="Soll D."/>
            <person name="Staggs R."/>
            <person name="Stansfield I."/>
            <person name="Stumpf M.P."/>
            <person name="Sudbery P.E."/>
            <person name="Srikantha T."/>
            <person name="Zeng Q."/>
            <person name="Berman J."/>
            <person name="Berriman M."/>
            <person name="Heitman J."/>
            <person name="Gow N.A."/>
            <person name="Lorenz M.C."/>
            <person name="Birren B.W."/>
            <person name="Kellis M."/>
            <person name="Cuomo C.A."/>
        </authorList>
    </citation>
    <scope>NUCLEOTIDE SEQUENCE [LARGE SCALE GENOMIC DNA]</scope>
    <source>
        <strain evidence="5">ATCC 11503 / BCRC 21390 / CBS 2605 / JCM 1781 / NBRC 1676 / NRRL YB-4239</strain>
    </source>
</reference>
<dbReference type="SUPFAM" id="SSF53613">
    <property type="entry name" value="Ribokinase-like"/>
    <property type="match status" value="1"/>
</dbReference>
<dbReference type="InterPro" id="IPR002139">
    <property type="entry name" value="Ribo/fructo_kinase"/>
</dbReference>
<keyword evidence="1" id="KW-0808">Transferase</keyword>
<dbReference type="STRING" id="379508.A5E1T5"/>
<protein>
    <recommendedName>
        <fullName evidence="3">Carbohydrate kinase PfkB domain-containing protein</fullName>
    </recommendedName>
</protein>
<dbReference type="InterPro" id="IPR011611">
    <property type="entry name" value="PfkB_dom"/>
</dbReference>
<evidence type="ECO:0000259" key="3">
    <source>
        <dbReference type="Pfam" id="PF00294"/>
    </source>
</evidence>
<evidence type="ECO:0000256" key="1">
    <source>
        <dbReference type="ARBA" id="ARBA00022679"/>
    </source>
</evidence>
<dbReference type="PRINTS" id="PR00990">
    <property type="entry name" value="RIBOKINASE"/>
</dbReference>
<dbReference type="InParanoid" id="A5E1T5"/>
<dbReference type="VEuPathDB" id="FungiDB:LELG_03572"/>
<dbReference type="PANTHER" id="PTHR10584">
    <property type="entry name" value="SUGAR KINASE"/>
    <property type="match status" value="1"/>
</dbReference>
<evidence type="ECO:0000256" key="2">
    <source>
        <dbReference type="ARBA" id="ARBA00022777"/>
    </source>
</evidence>
<dbReference type="Gene3D" id="3.40.1190.20">
    <property type="match status" value="1"/>
</dbReference>
<feature type="domain" description="Carbohydrate kinase PfkB" evidence="3">
    <location>
        <begin position="4"/>
        <end position="132"/>
    </location>
</feature>
<name>A5E1T5_LODEL</name>
<evidence type="ECO:0000313" key="4">
    <source>
        <dbReference type="EMBL" id="EDK45393.1"/>
    </source>
</evidence>
<accession>A5E1T5</accession>
<dbReference type="GeneID" id="5232443"/>